<dbReference type="InterPro" id="IPR007219">
    <property type="entry name" value="XnlR_reg_dom"/>
</dbReference>
<dbReference type="GO" id="GO:0008270">
    <property type="term" value="F:zinc ion binding"/>
    <property type="evidence" value="ECO:0007669"/>
    <property type="project" value="InterPro"/>
</dbReference>
<feature type="compositionally biased region" description="Basic and acidic residues" evidence="6">
    <location>
        <begin position="59"/>
        <end position="73"/>
    </location>
</feature>
<dbReference type="SMART" id="SM00906">
    <property type="entry name" value="Fungal_trans"/>
    <property type="match status" value="1"/>
</dbReference>
<evidence type="ECO:0000313" key="9">
    <source>
        <dbReference type="Proteomes" id="UP000247810"/>
    </source>
</evidence>
<evidence type="ECO:0000256" key="6">
    <source>
        <dbReference type="SAM" id="MobiDB-lite"/>
    </source>
</evidence>
<feature type="domain" description="Zn(2)-C6 fungal-type" evidence="7">
    <location>
        <begin position="3"/>
        <end position="33"/>
    </location>
</feature>
<accession>A0A319D859</accession>
<dbReference type="GO" id="GO:0003677">
    <property type="term" value="F:DNA binding"/>
    <property type="evidence" value="ECO:0007669"/>
    <property type="project" value="UniProtKB-KW"/>
</dbReference>
<dbReference type="PANTHER" id="PTHR46910:SF25">
    <property type="entry name" value="ABC-TRANSPORTER-REGULATING TRANSCRIPTION FACTOR"/>
    <property type="match status" value="1"/>
</dbReference>
<feature type="compositionally biased region" description="Polar residues" evidence="6">
    <location>
        <begin position="75"/>
        <end position="99"/>
    </location>
</feature>
<evidence type="ECO:0000259" key="7">
    <source>
        <dbReference type="PROSITE" id="PS50048"/>
    </source>
</evidence>
<dbReference type="GO" id="GO:0006351">
    <property type="term" value="P:DNA-templated transcription"/>
    <property type="evidence" value="ECO:0007669"/>
    <property type="project" value="InterPro"/>
</dbReference>
<dbReference type="Pfam" id="PF00172">
    <property type="entry name" value="Zn_clus"/>
    <property type="match status" value="1"/>
</dbReference>
<dbReference type="AlphaFoldDB" id="A0A319D859"/>
<dbReference type="PANTHER" id="PTHR46910">
    <property type="entry name" value="TRANSCRIPTION FACTOR PDR1"/>
    <property type="match status" value="1"/>
</dbReference>
<protein>
    <recommendedName>
        <fullName evidence="7">Zn(2)-C6 fungal-type domain-containing protein</fullName>
    </recommendedName>
</protein>
<evidence type="ECO:0000256" key="3">
    <source>
        <dbReference type="ARBA" id="ARBA00023125"/>
    </source>
</evidence>
<keyword evidence="1" id="KW-0479">Metal-binding</keyword>
<keyword evidence="3" id="KW-0238">DNA-binding</keyword>
<reference evidence="8 9" key="1">
    <citation type="submission" date="2018-02" db="EMBL/GenBank/DDBJ databases">
        <title>The genomes of Aspergillus section Nigri reveals drivers in fungal speciation.</title>
        <authorList>
            <consortium name="DOE Joint Genome Institute"/>
            <person name="Vesth T.C."/>
            <person name="Nybo J."/>
            <person name="Theobald S."/>
            <person name="Brandl J."/>
            <person name="Frisvad J.C."/>
            <person name="Nielsen K.F."/>
            <person name="Lyhne E.K."/>
            <person name="Kogle M.E."/>
            <person name="Kuo A."/>
            <person name="Riley R."/>
            <person name="Clum A."/>
            <person name="Nolan M."/>
            <person name="Lipzen A."/>
            <person name="Salamov A."/>
            <person name="Henrissat B."/>
            <person name="Wiebenga A."/>
            <person name="De vries R.P."/>
            <person name="Grigoriev I.V."/>
            <person name="Mortensen U.H."/>
            <person name="Andersen M.R."/>
            <person name="Baker S.E."/>
        </authorList>
    </citation>
    <scope>NUCLEOTIDE SEQUENCE [LARGE SCALE GENOMIC DNA]</scope>
    <source>
        <strain evidence="8 9">CBS 707.79</strain>
    </source>
</reference>
<evidence type="ECO:0000256" key="4">
    <source>
        <dbReference type="ARBA" id="ARBA00023163"/>
    </source>
</evidence>
<proteinExistence type="predicted"/>
<evidence type="ECO:0000256" key="5">
    <source>
        <dbReference type="ARBA" id="ARBA00023242"/>
    </source>
</evidence>
<dbReference type="Gene3D" id="4.10.240.10">
    <property type="entry name" value="Zn(2)-C6 fungal-type DNA-binding domain"/>
    <property type="match status" value="1"/>
</dbReference>
<dbReference type="InterPro" id="IPR036864">
    <property type="entry name" value="Zn2-C6_fun-type_DNA-bd_sf"/>
</dbReference>
<dbReference type="GO" id="GO:0009893">
    <property type="term" value="P:positive regulation of metabolic process"/>
    <property type="evidence" value="ECO:0007669"/>
    <property type="project" value="UniProtKB-ARBA"/>
</dbReference>
<dbReference type="CDD" id="cd00067">
    <property type="entry name" value="GAL4"/>
    <property type="match status" value="1"/>
</dbReference>
<dbReference type="GO" id="GO:0000981">
    <property type="term" value="F:DNA-binding transcription factor activity, RNA polymerase II-specific"/>
    <property type="evidence" value="ECO:0007669"/>
    <property type="project" value="InterPro"/>
</dbReference>
<gene>
    <name evidence="8" type="ORF">BO71DRAFT_327675</name>
</gene>
<keyword evidence="4" id="KW-0804">Transcription</keyword>
<dbReference type="OrthoDB" id="2123952at2759"/>
<sequence length="729" mass="81796">MQACNTCRRKKVKCDGKRPACSPCHAFNLQCAYQDGVDRRSRSSRAYVEELEKRVESLQEQLRSDRPRDRLQHSVEVQQGAYSPSRLSRSDAVSSQPSHLDTREHPSKHDELMDQDHSCSTSSGGANDQAYLINVQDGRMRYFGASSAFSALPNTIVSGSGNQTRTEARQRVPRQCATAWQLSNWVPRALQTGLDQCISEPLPSKKETLQLISEFFTSFNQAIPLFDETSFMRLVERQYSWNPDDSASWWISLNIALAIAYRERAHAASDASGNWNKSLGHVKNALNVVVEIFLRYADLSAVQGLLGLALYFQGTPNPQALFIFAAAAMRLAQSMGLHRNNSSGVPSSEEEQRRRTYWIAFQLDADISIRVGRPPIQDSEDFDTSLPAENPHDGKGIITIEGTRINFFRLLVQLSLVQRRVYRHLYTVTARQQPNGKVVQELKLCEEALLEWKSKVPQRLQPHRSFTCDSHYFAQHLLRLHFAYHCCYSNLYQACMFQVNTADASSREELFAIISHTLESARSALALQYQIPLLGSTYKWNVLYFPVAASVPLSLRILAYPGHPHARTDLAMVRETIDFLAAAASEEPGTYADFILSVCSDMEHSARQAIVAEQLSRFQQSVAGEDTSTLGIRADGIGTSTGPADYNMLPVSSGDASMMDMQRTHQISNLSHLSGPDVGLPTLETQSDLMPNWQWSLPPFWNWQDFMTGIPSFPFTPGGQRPEGDIQEN</sequence>
<organism evidence="8 9">
    <name type="scientific">Aspergillus ellipticus CBS 707.79</name>
    <dbReference type="NCBI Taxonomy" id="1448320"/>
    <lineage>
        <taxon>Eukaryota</taxon>
        <taxon>Fungi</taxon>
        <taxon>Dikarya</taxon>
        <taxon>Ascomycota</taxon>
        <taxon>Pezizomycotina</taxon>
        <taxon>Eurotiomycetes</taxon>
        <taxon>Eurotiomycetidae</taxon>
        <taxon>Eurotiales</taxon>
        <taxon>Aspergillaceae</taxon>
        <taxon>Aspergillus</taxon>
        <taxon>Aspergillus subgen. Circumdati</taxon>
    </lineage>
</organism>
<evidence type="ECO:0000313" key="8">
    <source>
        <dbReference type="EMBL" id="PYH93431.1"/>
    </source>
</evidence>
<name>A0A319D859_9EURO</name>
<dbReference type="Proteomes" id="UP000247810">
    <property type="component" value="Unassembled WGS sequence"/>
</dbReference>
<keyword evidence="5" id="KW-0539">Nucleus</keyword>
<feature type="region of interest" description="Disordered" evidence="6">
    <location>
        <begin position="59"/>
        <end position="126"/>
    </location>
</feature>
<dbReference type="SMART" id="SM00066">
    <property type="entry name" value="GAL4"/>
    <property type="match status" value="1"/>
</dbReference>
<dbReference type="VEuPathDB" id="FungiDB:BO71DRAFT_327675"/>
<evidence type="ECO:0000256" key="1">
    <source>
        <dbReference type="ARBA" id="ARBA00022723"/>
    </source>
</evidence>
<dbReference type="InterPro" id="IPR001138">
    <property type="entry name" value="Zn2Cys6_DnaBD"/>
</dbReference>
<dbReference type="CDD" id="cd12148">
    <property type="entry name" value="fungal_TF_MHR"/>
    <property type="match status" value="1"/>
</dbReference>
<keyword evidence="2" id="KW-0805">Transcription regulation</keyword>
<dbReference type="PROSITE" id="PS00463">
    <property type="entry name" value="ZN2_CY6_FUNGAL_1"/>
    <property type="match status" value="1"/>
</dbReference>
<dbReference type="InterPro" id="IPR050987">
    <property type="entry name" value="AtrR-like"/>
</dbReference>
<evidence type="ECO:0000256" key="2">
    <source>
        <dbReference type="ARBA" id="ARBA00023015"/>
    </source>
</evidence>
<feature type="compositionally biased region" description="Basic and acidic residues" evidence="6">
    <location>
        <begin position="100"/>
        <end position="117"/>
    </location>
</feature>
<dbReference type="PROSITE" id="PS50048">
    <property type="entry name" value="ZN2_CY6_FUNGAL_2"/>
    <property type="match status" value="1"/>
</dbReference>
<dbReference type="Pfam" id="PF04082">
    <property type="entry name" value="Fungal_trans"/>
    <property type="match status" value="1"/>
</dbReference>
<dbReference type="SUPFAM" id="SSF57701">
    <property type="entry name" value="Zn2/Cys6 DNA-binding domain"/>
    <property type="match status" value="1"/>
</dbReference>
<dbReference type="EMBL" id="KZ825893">
    <property type="protein sequence ID" value="PYH93431.1"/>
    <property type="molecule type" value="Genomic_DNA"/>
</dbReference>
<keyword evidence="9" id="KW-1185">Reference proteome</keyword>